<protein>
    <submittedName>
        <fullName evidence="2">Uncharacterized protein</fullName>
    </submittedName>
</protein>
<feature type="compositionally biased region" description="Polar residues" evidence="1">
    <location>
        <begin position="296"/>
        <end position="307"/>
    </location>
</feature>
<feature type="compositionally biased region" description="Low complexity" evidence="1">
    <location>
        <begin position="246"/>
        <end position="256"/>
    </location>
</feature>
<sequence length="435" mass="46576">MGSIATAPSTSTPQQTPVHSYPPSASSSAHRPDSLGGSYGPDTLTFLVHTQTDGISDLRLQVSHEASSSKQPPRPAYFRERTLTENNEIVDSIIDATTGRTCWSVHKPTRGWYLHLRSPLLPPNTAISLRSPSAGERDPSASPLTFAVRTRIRPQVLNRVRSRIDRGETSEGGHSRDDSDAAANDGVRGLAIEGGGALSSEAGMPEVAVAATGREERRISAGGHARRRSGATGSGSHAPDSRSSSKRPSSAVAKSPMIPEVDDERPTPPASSGKLPKLAIPDTRSPRSANGDRPYSPNQGSPSRFASGSEASACHFMLTDAACKTAVQSWTRWACSILPAEIRPSVALDADKSFSLYWTDCPPGTGAGKGEPIEVVRFEDQSGRWMWNSHTRGRLTLQTSAMHALGLQPEFWISAALAYIQFLEDKDAYEAARDA</sequence>
<evidence type="ECO:0000313" key="2">
    <source>
        <dbReference type="EMBL" id="SPO43149.1"/>
    </source>
</evidence>
<feature type="region of interest" description="Disordered" evidence="1">
    <location>
        <begin position="213"/>
        <end position="307"/>
    </location>
</feature>
<feature type="region of interest" description="Disordered" evidence="1">
    <location>
        <begin position="158"/>
        <end position="183"/>
    </location>
</feature>
<dbReference type="Proteomes" id="UP000325008">
    <property type="component" value="Unassembled WGS sequence"/>
</dbReference>
<gene>
    <name evidence="2" type="ORF">PSANT_00833</name>
</gene>
<proteinExistence type="predicted"/>
<accession>A0A5C3FIA3</accession>
<feature type="region of interest" description="Disordered" evidence="1">
    <location>
        <begin position="1"/>
        <end position="42"/>
    </location>
</feature>
<organism evidence="2 3">
    <name type="scientific">Pseudozyma antarctica</name>
    <name type="common">Yeast</name>
    <name type="synonym">Candida antarctica</name>
    <dbReference type="NCBI Taxonomy" id="84753"/>
    <lineage>
        <taxon>Eukaryota</taxon>
        <taxon>Fungi</taxon>
        <taxon>Dikarya</taxon>
        <taxon>Basidiomycota</taxon>
        <taxon>Ustilaginomycotina</taxon>
        <taxon>Ustilaginomycetes</taxon>
        <taxon>Ustilaginales</taxon>
        <taxon>Ustilaginaceae</taxon>
        <taxon>Moesziomyces</taxon>
    </lineage>
</organism>
<dbReference type="RefSeq" id="XP_014659892.1">
    <property type="nucleotide sequence ID" value="XM_014804406.1"/>
</dbReference>
<feature type="compositionally biased region" description="Basic and acidic residues" evidence="1">
    <location>
        <begin position="162"/>
        <end position="179"/>
    </location>
</feature>
<dbReference type="EMBL" id="OOIQ01000001">
    <property type="protein sequence ID" value="SPO43149.1"/>
    <property type="molecule type" value="Genomic_DNA"/>
</dbReference>
<reference evidence="2" key="1">
    <citation type="submission" date="2018-03" db="EMBL/GenBank/DDBJ databases">
        <authorList>
            <person name="Guldener U."/>
        </authorList>
    </citation>
    <scope>NUCLEOTIDE SEQUENCE [LARGE SCALE GENOMIC DNA]</scope>
    <source>
        <strain evidence="2">ATCC34888</strain>
    </source>
</reference>
<keyword evidence="3" id="KW-1185">Reference proteome</keyword>
<feature type="compositionally biased region" description="Low complexity" evidence="1">
    <location>
        <begin position="1"/>
        <end position="29"/>
    </location>
</feature>
<dbReference type="AlphaFoldDB" id="A0A5C3FIA3"/>
<name>A0A5C3FIA3_PSEA2</name>
<evidence type="ECO:0000313" key="3">
    <source>
        <dbReference type="Proteomes" id="UP000325008"/>
    </source>
</evidence>
<evidence type="ECO:0000256" key="1">
    <source>
        <dbReference type="SAM" id="MobiDB-lite"/>
    </source>
</evidence>
<comment type="caution">
    <text evidence="2">The sequence shown here is derived from an EMBL/GenBank/DDBJ whole genome shotgun (WGS) entry which is preliminary data.</text>
</comment>
<dbReference type="OrthoDB" id="3362250at2759"/>